<sequence length="101" mass="11428">MRGRVARKLIFDSEIEKTTKANQKAARLSWLAERELTEASNQFSSGEESQFEDVMAEDPPRLIMGDYCRRTNAGQISMGFQSANHVAFDIKNTVLSSLREN</sequence>
<organism evidence="1 2">
    <name type="scientific">Trifolium medium</name>
    <dbReference type="NCBI Taxonomy" id="97028"/>
    <lineage>
        <taxon>Eukaryota</taxon>
        <taxon>Viridiplantae</taxon>
        <taxon>Streptophyta</taxon>
        <taxon>Embryophyta</taxon>
        <taxon>Tracheophyta</taxon>
        <taxon>Spermatophyta</taxon>
        <taxon>Magnoliopsida</taxon>
        <taxon>eudicotyledons</taxon>
        <taxon>Gunneridae</taxon>
        <taxon>Pentapetalae</taxon>
        <taxon>rosids</taxon>
        <taxon>fabids</taxon>
        <taxon>Fabales</taxon>
        <taxon>Fabaceae</taxon>
        <taxon>Papilionoideae</taxon>
        <taxon>50 kb inversion clade</taxon>
        <taxon>NPAAA clade</taxon>
        <taxon>Hologalegina</taxon>
        <taxon>IRL clade</taxon>
        <taxon>Trifolieae</taxon>
        <taxon>Trifolium</taxon>
    </lineage>
</organism>
<name>A0A392NX29_9FABA</name>
<dbReference type="EMBL" id="LXQA010055163">
    <property type="protein sequence ID" value="MCI04368.1"/>
    <property type="molecule type" value="Genomic_DNA"/>
</dbReference>
<reference evidence="1 2" key="1">
    <citation type="journal article" date="2018" name="Front. Plant Sci.">
        <title>Red Clover (Trifolium pratense) and Zigzag Clover (T. medium) - A Picture of Genomic Similarities and Differences.</title>
        <authorList>
            <person name="Dluhosova J."/>
            <person name="Istvanek J."/>
            <person name="Nedelnik J."/>
            <person name="Repkova J."/>
        </authorList>
    </citation>
    <scope>NUCLEOTIDE SEQUENCE [LARGE SCALE GENOMIC DNA]</scope>
    <source>
        <strain evidence="2">cv. 10/8</strain>
        <tissue evidence="1">Leaf</tissue>
    </source>
</reference>
<accession>A0A392NX29</accession>
<evidence type="ECO:0000313" key="2">
    <source>
        <dbReference type="Proteomes" id="UP000265520"/>
    </source>
</evidence>
<proteinExistence type="predicted"/>
<keyword evidence="2" id="KW-1185">Reference proteome</keyword>
<dbReference type="Proteomes" id="UP000265520">
    <property type="component" value="Unassembled WGS sequence"/>
</dbReference>
<evidence type="ECO:0000313" key="1">
    <source>
        <dbReference type="EMBL" id="MCI04368.1"/>
    </source>
</evidence>
<dbReference type="AlphaFoldDB" id="A0A392NX29"/>
<protein>
    <submittedName>
        <fullName evidence="1">Uncharacterized protein</fullName>
    </submittedName>
</protein>
<comment type="caution">
    <text evidence="1">The sequence shown here is derived from an EMBL/GenBank/DDBJ whole genome shotgun (WGS) entry which is preliminary data.</text>
</comment>